<name>A0ACB9FXI8_9ASTR</name>
<dbReference type="EMBL" id="CM042032">
    <property type="protein sequence ID" value="KAI3775964.1"/>
    <property type="molecule type" value="Genomic_DNA"/>
</dbReference>
<comment type="caution">
    <text evidence="1">The sequence shown here is derived from an EMBL/GenBank/DDBJ whole genome shotgun (WGS) entry which is preliminary data.</text>
</comment>
<keyword evidence="2" id="KW-1185">Reference proteome</keyword>
<sequence length="225" mass="25813">MSEDPFFKKQLVKQPKQSDVRGKDNQFYENRYPRQHISLANPFVNSKPVGPKDDKTRNVVKSMVFVKKKTRNVVKSMVFVKKDVPESSIVHGMHNSSVKNFVKKNVNSPQKSTLVQAKQRVPIKGGQQSEVKLSKPQRIRRNKQLQKLLFQYDPSQNSGNDIGSCKESKNNELGNSKFVSQKSVITKVPSRQTWKPKDSGSRVNFIPDNLPRIDDNNDWAVKENY</sequence>
<organism evidence="1 2">
    <name type="scientific">Smallanthus sonchifolius</name>
    <dbReference type="NCBI Taxonomy" id="185202"/>
    <lineage>
        <taxon>Eukaryota</taxon>
        <taxon>Viridiplantae</taxon>
        <taxon>Streptophyta</taxon>
        <taxon>Embryophyta</taxon>
        <taxon>Tracheophyta</taxon>
        <taxon>Spermatophyta</taxon>
        <taxon>Magnoliopsida</taxon>
        <taxon>eudicotyledons</taxon>
        <taxon>Gunneridae</taxon>
        <taxon>Pentapetalae</taxon>
        <taxon>asterids</taxon>
        <taxon>campanulids</taxon>
        <taxon>Asterales</taxon>
        <taxon>Asteraceae</taxon>
        <taxon>Asteroideae</taxon>
        <taxon>Heliantheae alliance</taxon>
        <taxon>Millerieae</taxon>
        <taxon>Smallanthus</taxon>
    </lineage>
</organism>
<accession>A0ACB9FXI8</accession>
<evidence type="ECO:0000313" key="1">
    <source>
        <dbReference type="EMBL" id="KAI3775964.1"/>
    </source>
</evidence>
<reference evidence="2" key="1">
    <citation type="journal article" date="2022" name="Mol. Ecol. Resour.">
        <title>The genomes of chicory, endive, great burdock and yacon provide insights into Asteraceae palaeo-polyploidization history and plant inulin production.</title>
        <authorList>
            <person name="Fan W."/>
            <person name="Wang S."/>
            <person name="Wang H."/>
            <person name="Wang A."/>
            <person name="Jiang F."/>
            <person name="Liu H."/>
            <person name="Zhao H."/>
            <person name="Xu D."/>
            <person name="Zhang Y."/>
        </authorList>
    </citation>
    <scope>NUCLEOTIDE SEQUENCE [LARGE SCALE GENOMIC DNA]</scope>
    <source>
        <strain evidence="2">cv. Yunnan</strain>
    </source>
</reference>
<dbReference type="Proteomes" id="UP001056120">
    <property type="component" value="Linkage Group LG15"/>
</dbReference>
<gene>
    <name evidence="1" type="ORF">L1987_45724</name>
</gene>
<proteinExistence type="predicted"/>
<evidence type="ECO:0000313" key="2">
    <source>
        <dbReference type="Proteomes" id="UP001056120"/>
    </source>
</evidence>
<reference evidence="1 2" key="2">
    <citation type="journal article" date="2022" name="Mol. Ecol. Resour.">
        <title>The genomes of chicory, endive, great burdock and yacon provide insights into Asteraceae paleo-polyploidization history and plant inulin production.</title>
        <authorList>
            <person name="Fan W."/>
            <person name="Wang S."/>
            <person name="Wang H."/>
            <person name="Wang A."/>
            <person name="Jiang F."/>
            <person name="Liu H."/>
            <person name="Zhao H."/>
            <person name="Xu D."/>
            <person name="Zhang Y."/>
        </authorList>
    </citation>
    <scope>NUCLEOTIDE SEQUENCE [LARGE SCALE GENOMIC DNA]</scope>
    <source>
        <strain evidence="2">cv. Yunnan</strain>
        <tissue evidence="1">Leaves</tissue>
    </source>
</reference>
<protein>
    <submittedName>
        <fullName evidence="1">Uncharacterized protein</fullName>
    </submittedName>
</protein>